<sequence length="507" mass="57850">MMPLAQRKPQGTSTPTDMDPFTFVSNPETVDQVYTDFERHSNAHRVDTDATLASSIRARHPDMVLTIASYYSCDLLAFAAAGHAEAEQDPSDTGSLTLRHYDGPPNRLDGGRGTLSDEIKFAKFLYRWHKHDFVLYFVEGDESSDGRIKSSKSYVLQRPEGDETVRSKGAATDQLISAAAEWGLQLHDEILVYDSYWRKDANLWKSVQNADWNDIILNEEMKHEVIRDVEGFFDERTVYKEFSIPWKRGIIFHGPPGNGKTISLKALMKSLYDRSDPVPTLYVKSIPQLWSISAIFTKARATAPCLLVFEDLDTLVTPYFRSYFLNEVDGLESNDGILMIGSTNYLAKLDPGLAKRPSRFDRKYYFPLPVMAERVQYCEYWRHKLQSNPKVEFPERLSSAIADITDGFSFAYMKEAFVSALLLLVVDRKDSKRNERIQDGGQDGPDELISCHKPKYGIAGGGDDNLEELILWRTIKRQIRILREELDEAEGLPSRSEEPIMQERQDR</sequence>
<evidence type="ECO:0000313" key="4">
    <source>
        <dbReference type="Proteomes" id="UP000324767"/>
    </source>
</evidence>
<protein>
    <submittedName>
        <fullName evidence="3">P-loop containing nucleoside triphosphate hydrolase</fullName>
    </submittedName>
</protein>
<feature type="compositionally biased region" description="Basic and acidic residues" evidence="1">
    <location>
        <begin position="495"/>
        <end position="507"/>
    </location>
</feature>
<dbReference type="OrthoDB" id="2115716at2759"/>
<feature type="region of interest" description="Disordered" evidence="1">
    <location>
        <begin position="1"/>
        <end position="20"/>
    </location>
</feature>
<dbReference type="GO" id="GO:0005524">
    <property type="term" value="F:ATP binding"/>
    <property type="evidence" value="ECO:0007669"/>
    <property type="project" value="InterPro"/>
</dbReference>
<dbReference type="CDD" id="cd19481">
    <property type="entry name" value="RecA-like_protease"/>
    <property type="match status" value="1"/>
</dbReference>
<proteinExistence type="predicted"/>
<evidence type="ECO:0000256" key="1">
    <source>
        <dbReference type="SAM" id="MobiDB-lite"/>
    </source>
</evidence>
<dbReference type="GO" id="GO:0042254">
    <property type="term" value="P:ribosome biogenesis"/>
    <property type="evidence" value="ECO:0007669"/>
    <property type="project" value="TreeGrafter"/>
</dbReference>
<feature type="region of interest" description="Disordered" evidence="1">
    <location>
        <begin position="87"/>
        <end position="109"/>
    </location>
</feature>
<dbReference type="AlphaFoldDB" id="A0A5M8PP71"/>
<dbReference type="EMBL" id="VXIT01000008">
    <property type="protein sequence ID" value="KAA6410792.1"/>
    <property type="molecule type" value="Genomic_DNA"/>
</dbReference>
<dbReference type="InterPro" id="IPR003959">
    <property type="entry name" value="ATPase_AAA_core"/>
</dbReference>
<feature type="region of interest" description="Disordered" evidence="1">
    <location>
        <begin position="488"/>
        <end position="507"/>
    </location>
</feature>
<reference evidence="3 4" key="1">
    <citation type="submission" date="2019-09" db="EMBL/GenBank/DDBJ databases">
        <title>The hologenome of the rock-dwelling lichen Lasallia pustulata.</title>
        <authorList>
            <person name="Greshake Tzovaras B."/>
            <person name="Segers F."/>
            <person name="Bicker A."/>
            <person name="Dal Grande F."/>
            <person name="Otte J."/>
            <person name="Hankeln T."/>
            <person name="Schmitt I."/>
            <person name="Ebersberger I."/>
        </authorList>
    </citation>
    <scope>NUCLEOTIDE SEQUENCE [LARGE SCALE GENOMIC DNA]</scope>
    <source>
        <strain evidence="3">A1-1</strain>
    </source>
</reference>
<feature type="domain" description="ATPase AAA-type core" evidence="2">
    <location>
        <begin position="250"/>
        <end position="368"/>
    </location>
</feature>
<evidence type="ECO:0000313" key="3">
    <source>
        <dbReference type="EMBL" id="KAA6410792.1"/>
    </source>
</evidence>
<keyword evidence="3" id="KW-0378">Hydrolase</keyword>
<gene>
    <name evidence="3" type="ORF">FRX48_05102</name>
</gene>
<dbReference type="GO" id="GO:0005634">
    <property type="term" value="C:nucleus"/>
    <property type="evidence" value="ECO:0007669"/>
    <property type="project" value="TreeGrafter"/>
</dbReference>
<dbReference type="InterPro" id="IPR027417">
    <property type="entry name" value="P-loop_NTPase"/>
</dbReference>
<dbReference type="GO" id="GO:1990275">
    <property type="term" value="F:preribosome binding"/>
    <property type="evidence" value="ECO:0007669"/>
    <property type="project" value="TreeGrafter"/>
</dbReference>
<dbReference type="Gene3D" id="3.40.50.300">
    <property type="entry name" value="P-loop containing nucleotide triphosphate hydrolases"/>
    <property type="match status" value="1"/>
</dbReference>
<comment type="caution">
    <text evidence="3">The sequence shown here is derived from an EMBL/GenBank/DDBJ whole genome shotgun (WGS) entry which is preliminary data.</text>
</comment>
<dbReference type="Proteomes" id="UP000324767">
    <property type="component" value="Unassembled WGS sequence"/>
</dbReference>
<dbReference type="Pfam" id="PF00004">
    <property type="entry name" value="AAA"/>
    <property type="match status" value="1"/>
</dbReference>
<organism evidence="3 4">
    <name type="scientific">Lasallia pustulata</name>
    <dbReference type="NCBI Taxonomy" id="136370"/>
    <lineage>
        <taxon>Eukaryota</taxon>
        <taxon>Fungi</taxon>
        <taxon>Dikarya</taxon>
        <taxon>Ascomycota</taxon>
        <taxon>Pezizomycotina</taxon>
        <taxon>Lecanoromycetes</taxon>
        <taxon>OSLEUM clade</taxon>
        <taxon>Umbilicariomycetidae</taxon>
        <taxon>Umbilicariales</taxon>
        <taxon>Umbilicariaceae</taxon>
        <taxon>Lasallia</taxon>
    </lineage>
</organism>
<dbReference type="PANTHER" id="PTHR23077:SF132">
    <property type="entry name" value="ATP-DEPENDENT ZN PROTEASE"/>
    <property type="match status" value="1"/>
</dbReference>
<dbReference type="GO" id="GO:0016887">
    <property type="term" value="F:ATP hydrolysis activity"/>
    <property type="evidence" value="ECO:0007669"/>
    <property type="project" value="InterPro"/>
</dbReference>
<dbReference type="InterPro" id="IPR050168">
    <property type="entry name" value="AAA_ATPase_domain"/>
</dbReference>
<dbReference type="GO" id="GO:0003723">
    <property type="term" value="F:RNA binding"/>
    <property type="evidence" value="ECO:0007669"/>
    <property type="project" value="TreeGrafter"/>
</dbReference>
<dbReference type="PANTHER" id="PTHR23077">
    <property type="entry name" value="AAA-FAMILY ATPASE"/>
    <property type="match status" value="1"/>
</dbReference>
<dbReference type="SUPFAM" id="SSF52540">
    <property type="entry name" value="P-loop containing nucleoside triphosphate hydrolases"/>
    <property type="match status" value="1"/>
</dbReference>
<evidence type="ECO:0000259" key="2">
    <source>
        <dbReference type="Pfam" id="PF00004"/>
    </source>
</evidence>
<accession>A0A5M8PP71</accession>
<name>A0A5M8PP71_9LECA</name>